<dbReference type="Proteomes" id="UP000240206">
    <property type="component" value="Unassembled WGS sequence"/>
</dbReference>
<evidence type="ECO:0000313" key="3">
    <source>
        <dbReference type="Proteomes" id="UP000240206"/>
    </source>
</evidence>
<dbReference type="InterPro" id="IPR006311">
    <property type="entry name" value="TAT_signal"/>
</dbReference>
<evidence type="ECO:0000256" key="1">
    <source>
        <dbReference type="ARBA" id="ARBA00023136"/>
    </source>
</evidence>
<dbReference type="EMBL" id="PXVC01000017">
    <property type="protein sequence ID" value="PSI01850.1"/>
    <property type="molecule type" value="Genomic_DNA"/>
</dbReference>
<accession>A0A2P7EF87</accession>
<dbReference type="Pfam" id="PF05787">
    <property type="entry name" value="PhoX"/>
    <property type="match status" value="1"/>
</dbReference>
<dbReference type="PANTHER" id="PTHR35399:SF2">
    <property type="entry name" value="DUF839 DOMAIN-CONTAINING PROTEIN"/>
    <property type="match status" value="1"/>
</dbReference>
<organism evidence="2 3">
    <name type="scientific">Synechococcus lacustris str. Tous</name>
    <dbReference type="NCBI Taxonomy" id="1910958"/>
    <lineage>
        <taxon>Bacteria</taxon>
        <taxon>Bacillati</taxon>
        <taxon>Cyanobacteriota</taxon>
        <taxon>Cyanophyceae</taxon>
        <taxon>Synechococcales</taxon>
        <taxon>Synechococcaceae</taxon>
        <taxon>Synechococcus</taxon>
    </lineage>
</organism>
<keyword evidence="1" id="KW-0472">Membrane</keyword>
<dbReference type="PANTHER" id="PTHR35399">
    <property type="entry name" value="SLR8030 PROTEIN"/>
    <property type="match status" value="1"/>
</dbReference>
<protein>
    <submittedName>
        <fullName evidence="2">Phosphatase</fullName>
    </submittedName>
</protein>
<reference evidence="3" key="1">
    <citation type="submission" date="2018-03" db="EMBL/GenBank/DDBJ databases">
        <title>Ecological and genomic features of two cosmopolitan and abundant freshwater picocyanobacteria.</title>
        <authorList>
            <person name="Cabello-Yeves P.J."/>
            <person name="Picazo A."/>
            <person name="Camacho A."/>
            <person name="Callieri C."/>
            <person name="Rosselli R."/>
            <person name="Roda-Garcia J."/>
            <person name="Coutinho F.H."/>
            <person name="Rodriguez-Valera F."/>
        </authorList>
    </citation>
    <scope>NUCLEOTIDE SEQUENCE [LARGE SCALE GENOMIC DNA]</scope>
    <source>
        <strain evidence="3">Tous</strain>
    </source>
</reference>
<dbReference type="InterPro" id="IPR008557">
    <property type="entry name" value="PhoX"/>
</dbReference>
<gene>
    <name evidence="2" type="ORF">C7K08_05520</name>
</gene>
<name>A0A2P7EF87_9SYNE</name>
<comment type="caution">
    <text evidence="2">The sequence shown here is derived from an EMBL/GenBank/DDBJ whole genome shotgun (WGS) entry which is preliminary data.</text>
</comment>
<dbReference type="RefSeq" id="WP_106499651.1">
    <property type="nucleotide sequence ID" value="NZ_PXVC01000017.1"/>
</dbReference>
<dbReference type="STRING" id="1910958.BTM30_06445"/>
<evidence type="ECO:0000313" key="2">
    <source>
        <dbReference type="EMBL" id="PSI01850.1"/>
    </source>
</evidence>
<dbReference type="AlphaFoldDB" id="A0A2P7EF87"/>
<keyword evidence="3" id="KW-1185">Reference proteome</keyword>
<proteinExistence type="predicted"/>
<dbReference type="PROSITE" id="PS51318">
    <property type="entry name" value="TAT"/>
    <property type="match status" value="1"/>
</dbReference>
<sequence>MNLARREFLLLLGGTAAGLAFNQAGIAKPAVAAVANKPLAFKPLRTPLPLPTDGLSAAEQLLQYRVVTINDRLEIPEGYSQELLASWGDPVGNSRFGYNNDYLALTPLSPEQALLTVNFEYISPLPWRQAFTEVLAEKLPYSSVVAGLEPHGGKINAWGLPAADPLRLEIEKLAQQALIDQGLGVIQLQRLSNGGWRRNPGRLDRRITGLAGLKEPSQLLRSTGPAVAVFKSSKRQGFNDGLGEAIIGTFANCAGGTTPWGTVLSAEENFQSQVPEAVYADGSSFPPSAKPFQCTQQSLYGLGNPFGLAGNKYGWMVELDPANPNDPGTKHTALGRFRHEAVAIRADAGKPLEVYSGCDRRGGHIYKFVSNGLVQNPKDPANSELFHAGVLHGAVFNPNGSGEWRPLLPTTAVAPIAAPVLVPHANRKQGGAQLLKQSSEISAYSNQYRNLGDLYSELGAILIDAHLAANAAGITGTARPEDTDIDPRNGDLLIAFTSGLPGDEGVPDQSIFKGPKGQTPWNGGWIMRLRESAGGKFKWSMVATGGTPQEGGLGFANPDNLAFDPSGALWMVTDIGTKEQNDYRSGGEYGNNACWVLPTGGSQAGKAFCFAIGPMESELTGPCPSADGRSLLLAVQHPGELNGRRQRGAKEARGFELQNNAGKSFKQLRWVPLGSNWPQGSSDAWPRPGVVVIRRNDGAPLLG</sequence>